<dbReference type="Proteomes" id="UP001054837">
    <property type="component" value="Unassembled WGS sequence"/>
</dbReference>
<sequence>MVTNSISDPPHRISGDIEQQLLVTPGRAIPEFPLLRFMTGGRQLKIQENKSPFLPGSMRCGWKMIFLHPNPHPFLKKPPNSRKNLRRLHGTLVASPCLLGRLDKTGTLI</sequence>
<name>A0AAV4PY69_9ARAC</name>
<organism evidence="1 2">
    <name type="scientific">Caerostris darwini</name>
    <dbReference type="NCBI Taxonomy" id="1538125"/>
    <lineage>
        <taxon>Eukaryota</taxon>
        <taxon>Metazoa</taxon>
        <taxon>Ecdysozoa</taxon>
        <taxon>Arthropoda</taxon>
        <taxon>Chelicerata</taxon>
        <taxon>Arachnida</taxon>
        <taxon>Araneae</taxon>
        <taxon>Araneomorphae</taxon>
        <taxon>Entelegynae</taxon>
        <taxon>Araneoidea</taxon>
        <taxon>Araneidae</taxon>
        <taxon>Caerostris</taxon>
    </lineage>
</organism>
<accession>A0AAV4PY69</accession>
<protein>
    <submittedName>
        <fullName evidence="1">Uncharacterized protein</fullName>
    </submittedName>
</protein>
<dbReference type="AlphaFoldDB" id="A0AAV4PY69"/>
<keyword evidence="2" id="KW-1185">Reference proteome</keyword>
<gene>
    <name evidence="1" type="ORF">CDAR_205091</name>
</gene>
<evidence type="ECO:0000313" key="2">
    <source>
        <dbReference type="Proteomes" id="UP001054837"/>
    </source>
</evidence>
<reference evidence="1 2" key="1">
    <citation type="submission" date="2021-06" db="EMBL/GenBank/DDBJ databases">
        <title>Caerostris darwini draft genome.</title>
        <authorList>
            <person name="Kono N."/>
            <person name="Arakawa K."/>
        </authorList>
    </citation>
    <scope>NUCLEOTIDE SEQUENCE [LARGE SCALE GENOMIC DNA]</scope>
</reference>
<proteinExistence type="predicted"/>
<evidence type="ECO:0000313" key="1">
    <source>
        <dbReference type="EMBL" id="GIY00725.1"/>
    </source>
</evidence>
<dbReference type="EMBL" id="BPLQ01003465">
    <property type="protein sequence ID" value="GIY00725.1"/>
    <property type="molecule type" value="Genomic_DNA"/>
</dbReference>
<comment type="caution">
    <text evidence="1">The sequence shown here is derived from an EMBL/GenBank/DDBJ whole genome shotgun (WGS) entry which is preliminary data.</text>
</comment>